<organism evidence="1 2">
    <name type="scientific">Ancylostoma ceylanicum</name>
    <dbReference type="NCBI Taxonomy" id="53326"/>
    <lineage>
        <taxon>Eukaryota</taxon>
        <taxon>Metazoa</taxon>
        <taxon>Ecdysozoa</taxon>
        <taxon>Nematoda</taxon>
        <taxon>Chromadorea</taxon>
        <taxon>Rhabditida</taxon>
        <taxon>Rhabditina</taxon>
        <taxon>Rhabditomorpha</taxon>
        <taxon>Strongyloidea</taxon>
        <taxon>Ancylostomatidae</taxon>
        <taxon>Ancylostomatinae</taxon>
        <taxon>Ancylostoma</taxon>
    </lineage>
</organism>
<evidence type="ECO:0000313" key="2">
    <source>
        <dbReference type="Proteomes" id="UP000024635"/>
    </source>
</evidence>
<keyword evidence="2" id="KW-1185">Reference proteome</keyword>
<sequence>MPTSWQVDFIICGLTFRRQRLFQRLEGASTLNWCLVRQTSHPSPANLLTLSQGDLGITEQRITMYQEAHQCSWCRPFSPVTDYERVSVTIIPGW</sequence>
<protein>
    <submittedName>
        <fullName evidence="1">Uncharacterized protein</fullName>
    </submittedName>
</protein>
<name>A0A016UUY6_9BILA</name>
<gene>
    <name evidence="1" type="primary">Acey_s0026.g1369</name>
    <name evidence="1" type="ORF">Y032_0026g1369</name>
</gene>
<dbReference type="EMBL" id="JARK01001362">
    <property type="protein sequence ID" value="EYC18791.1"/>
    <property type="molecule type" value="Genomic_DNA"/>
</dbReference>
<comment type="caution">
    <text evidence="1">The sequence shown here is derived from an EMBL/GenBank/DDBJ whole genome shotgun (WGS) entry which is preliminary data.</text>
</comment>
<dbReference type="AlphaFoldDB" id="A0A016UUY6"/>
<dbReference type="Proteomes" id="UP000024635">
    <property type="component" value="Unassembled WGS sequence"/>
</dbReference>
<proteinExistence type="predicted"/>
<accession>A0A016UUY6</accession>
<reference evidence="2" key="1">
    <citation type="journal article" date="2015" name="Nat. Genet.">
        <title>The genome and transcriptome of the zoonotic hookworm Ancylostoma ceylanicum identify infection-specific gene families.</title>
        <authorList>
            <person name="Schwarz E.M."/>
            <person name="Hu Y."/>
            <person name="Antoshechkin I."/>
            <person name="Miller M.M."/>
            <person name="Sternberg P.W."/>
            <person name="Aroian R.V."/>
        </authorList>
    </citation>
    <scope>NUCLEOTIDE SEQUENCE</scope>
    <source>
        <strain evidence="2">HY135</strain>
    </source>
</reference>
<evidence type="ECO:0000313" key="1">
    <source>
        <dbReference type="EMBL" id="EYC18791.1"/>
    </source>
</evidence>